<protein>
    <recommendedName>
        <fullName evidence="5">F5/8 type C domain-containing protein</fullName>
    </recommendedName>
</protein>
<dbReference type="GO" id="GO:0046872">
    <property type="term" value="F:metal ion binding"/>
    <property type="evidence" value="ECO:0007669"/>
    <property type="project" value="UniProtKB-KW"/>
</dbReference>
<dbReference type="InterPro" id="IPR017850">
    <property type="entry name" value="Alkaline_phosphatase_core_sf"/>
</dbReference>
<dbReference type="PROSITE" id="PS00523">
    <property type="entry name" value="SULFATASE_1"/>
    <property type="match status" value="1"/>
</dbReference>
<dbReference type="Gene3D" id="2.60.120.260">
    <property type="entry name" value="Galactose-binding domain-like"/>
    <property type="match status" value="1"/>
</dbReference>
<evidence type="ECO:0000259" key="5">
    <source>
        <dbReference type="PROSITE" id="PS50022"/>
    </source>
</evidence>
<evidence type="ECO:0000256" key="2">
    <source>
        <dbReference type="ARBA" id="ARBA00022723"/>
    </source>
</evidence>
<dbReference type="PANTHER" id="PTHR42693:SF53">
    <property type="entry name" value="ENDO-4-O-SULFATASE"/>
    <property type="match status" value="1"/>
</dbReference>
<gene>
    <name evidence="6" type="ORF">NT6N_09010</name>
</gene>
<dbReference type="Gene3D" id="3.40.720.10">
    <property type="entry name" value="Alkaline Phosphatase, subunit A"/>
    <property type="match status" value="2"/>
</dbReference>
<dbReference type="InterPro" id="IPR024607">
    <property type="entry name" value="Sulfatase_CS"/>
</dbReference>
<name>A0AAT9FIU3_9BACT</name>
<dbReference type="InterPro" id="IPR050738">
    <property type="entry name" value="Sulfatase"/>
</dbReference>
<keyword evidence="3" id="KW-0378">Hydrolase</keyword>
<dbReference type="PROSITE" id="PS50022">
    <property type="entry name" value="FA58C_3"/>
    <property type="match status" value="1"/>
</dbReference>
<sequence>MPLKLMSFSQNTRLLILIFIALISLSAYGQPAGVVLVVTDDQGYGDINALFPSSLDTPNLDALHAESVRLTDFHVSPTCTPSRAALMTGRYNNAVGAWHTINGRSQLRRGEVTMGEVFKANGYKTGIFGKWHLGDNYPFQPRFRGFDVEHIHRGGGVSQMPDYWGNDYYSDVLFDGSPAVPDTYFKQGLPVVADEFVTDYWFTQAAQFITESKNAGEPFFCYLSTNAPHAPFNAPNGGKSGFDGLVENIDDNMARLETLLTNLGIKDDTLFIFMTDNGTAGNRLAGMRGTKGSRFDGGHRVPFFLRWKNGGFAGTAATAMDVPSLTAHIDVLPTLIELCGLTPVTAGLPMHGSSFVAALNGTPPTTDRVVITDSQRVESLAKWKDCSIMMDDFDESGQLLHKWRLTRANGGAAFQLHDILTDPNQNANLLNSFPSVASELEAAYELWWAEVTQGSDDYTYTVCGSDQEPRTILYSHDWHLGGSATAFNQSQIQNGANVNGVWAVEFEKAGRYRFELRRWPEETNATLGGQVAGTGATLPIASSEISAGGFFQSQAANPNEVASVHYLNLPAGKTTMQTWFRDSNGNQLAGAYYVYVELVDPNAFAFENLGATGTATQSTTFNNFNANLAKDSDTGTFSHTTSSDPAPWWEIDLGSEQAIRQVNIINRYSTANGGRLRDIRIELKAADGSSVFHSAVLNPGNSLGGGVDDFGNGPSVLTLDLPAPLPFAQKVRITREVLDPAEFPDVTNADHLSVLQMAEVSVTGLSEISNYGAYRYVTFTESEITTGLADANQDFDFDGISNLLEYTYFKNPKAVDELAPFRLSRSETTGTLLSYEQPKGMTDFSHVIESSENDLNSWTINPDYLELIDTTDLGDGEGKVYRLTPAALGKSKLFFRLRTNPENP</sequence>
<dbReference type="GO" id="GO:0004065">
    <property type="term" value="F:arylsulfatase activity"/>
    <property type="evidence" value="ECO:0007669"/>
    <property type="project" value="TreeGrafter"/>
</dbReference>
<comment type="similarity">
    <text evidence="1">Belongs to the sulfatase family.</text>
</comment>
<reference evidence="6" key="1">
    <citation type="submission" date="2024-07" db="EMBL/GenBank/DDBJ databases">
        <title>Complete genome sequence of Verrucomicrobiaceae bacterium NT6N.</title>
        <authorList>
            <person name="Huang C."/>
            <person name="Takami H."/>
            <person name="Hamasaki K."/>
        </authorList>
    </citation>
    <scope>NUCLEOTIDE SEQUENCE</scope>
    <source>
        <strain evidence="6">NT6N</strain>
    </source>
</reference>
<feature type="domain" description="F5/8 type C" evidence="5">
    <location>
        <begin position="591"/>
        <end position="733"/>
    </location>
</feature>
<evidence type="ECO:0000313" key="6">
    <source>
        <dbReference type="EMBL" id="BDS05861.1"/>
    </source>
</evidence>
<proteinExistence type="inferred from homology"/>
<dbReference type="AlphaFoldDB" id="A0AAT9FIU3"/>
<keyword evidence="2" id="KW-0479">Metal-binding</keyword>
<evidence type="ECO:0000256" key="4">
    <source>
        <dbReference type="ARBA" id="ARBA00022837"/>
    </source>
</evidence>
<dbReference type="Pfam" id="PF22633">
    <property type="entry name" value="F5_F8_type_C_2"/>
    <property type="match status" value="1"/>
</dbReference>
<dbReference type="PANTHER" id="PTHR42693">
    <property type="entry name" value="ARYLSULFATASE FAMILY MEMBER"/>
    <property type="match status" value="1"/>
</dbReference>
<accession>A0AAT9FIU3</accession>
<dbReference type="Pfam" id="PF00884">
    <property type="entry name" value="Sulfatase"/>
    <property type="match status" value="1"/>
</dbReference>
<dbReference type="InterPro" id="IPR008979">
    <property type="entry name" value="Galactose-bd-like_sf"/>
</dbReference>
<dbReference type="EMBL" id="AP026866">
    <property type="protein sequence ID" value="BDS05861.1"/>
    <property type="molecule type" value="Genomic_DNA"/>
</dbReference>
<keyword evidence="4" id="KW-0106">Calcium</keyword>
<dbReference type="KEGG" id="osu:NT6N_09010"/>
<evidence type="ECO:0000256" key="3">
    <source>
        <dbReference type="ARBA" id="ARBA00022801"/>
    </source>
</evidence>
<dbReference type="SUPFAM" id="SSF49785">
    <property type="entry name" value="Galactose-binding domain-like"/>
    <property type="match status" value="1"/>
</dbReference>
<evidence type="ECO:0000256" key="1">
    <source>
        <dbReference type="ARBA" id="ARBA00008779"/>
    </source>
</evidence>
<dbReference type="CDD" id="cd16146">
    <property type="entry name" value="ARS_like"/>
    <property type="match status" value="1"/>
</dbReference>
<dbReference type="SUPFAM" id="SSF53649">
    <property type="entry name" value="Alkaline phosphatase-like"/>
    <property type="match status" value="1"/>
</dbReference>
<dbReference type="InterPro" id="IPR000421">
    <property type="entry name" value="FA58C"/>
</dbReference>
<dbReference type="InterPro" id="IPR000917">
    <property type="entry name" value="Sulfatase_N"/>
</dbReference>
<organism evidence="6">
    <name type="scientific">Oceaniferula spumae</name>
    <dbReference type="NCBI Taxonomy" id="2979115"/>
    <lineage>
        <taxon>Bacteria</taxon>
        <taxon>Pseudomonadati</taxon>
        <taxon>Verrucomicrobiota</taxon>
        <taxon>Verrucomicrobiia</taxon>
        <taxon>Verrucomicrobiales</taxon>
        <taxon>Verrucomicrobiaceae</taxon>
        <taxon>Oceaniferula</taxon>
    </lineage>
</organism>